<evidence type="ECO:0000256" key="3">
    <source>
        <dbReference type="ARBA" id="ARBA00023277"/>
    </source>
</evidence>
<gene>
    <name evidence="5" type="ORF">VC83_09276</name>
</gene>
<evidence type="ECO:0008006" key="6">
    <source>
        <dbReference type="Google" id="ProtNLM"/>
    </source>
</evidence>
<dbReference type="RefSeq" id="XP_024319735.1">
    <property type="nucleotide sequence ID" value="XM_024472720.1"/>
</dbReference>
<keyword evidence="1" id="KW-0808">Transferase</keyword>
<dbReference type="CDD" id="cd11296">
    <property type="entry name" value="O-FucT_like"/>
    <property type="match status" value="1"/>
</dbReference>
<dbReference type="EMBL" id="KV441424">
    <property type="protein sequence ID" value="OAF54430.1"/>
    <property type="molecule type" value="Genomic_DNA"/>
</dbReference>
<keyword evidence="3" id="KW-0119">Carbohydrate metabolism</keyword>
<evidence type="ECO:0000256" key="1">
    <source>
        <dbReference type="ARBA" id="ARBA00022679"/>
    </source>
</evidence>
<evidence type="ECO:0000256" key="2">
    <source>
        <dbReference type="ARBA" id="ARBA00023253"/>
    </source>
</evidence>
<dbReference type="Gene3D" id="3.40.50.11350">
    <property type="match status" value="1"/>
</dbReference>
<dbReference type="GeneID" id="36292312"/>
<dbReference type="GO" id="GO:0016740">
    <property type="term" value="F:transferase activity"/>
    <property type="evidence" value="ECO:0007669"/>
    <property type="project" value="UniProtKB-KW"/>
</dbReference>
<feature type="region of interest" description="Disordered" evidence="4">
    <location>
        <begin position="50"/>
        <end position="79"/>
    </location>
</feature>
<dbReference type="Pfam" id="PF10250">
    <property type="entry name" value="O-FucT"/>
    <property type="match status" value="1"/>
</dbReference>
<proteinExistence type="predicted"/>
<accession>A0A176ZYN9</accession>
<protein>
    <recommendedName>
        <fullName evidence="6">Alternative oxidase</fullName>
    </recommendedName>
</protein>
<dbReference type="VEuPathDB" id="FungiDB:GMDG_05268"/>
<dbReference type="eggNOG" id="ENOG502S5IM">
    <property type="taxonomic scope" value="Eukaryota"/>
</dbReference>
<sequence>MYLIDYFLEPQPLQIEHFFEAVRIYFVVRTKTGACELALGLGFAERGRVGGEDRNGSRRSDVLHSPMWSPQSKAEPHSFLRNPTTSDAFDFAPIESEAIKSICADTEWKENIVFTCNDSVGGIGNIRNSILNCVRYSILAGGSLVEPKIVLRNESDTAAIRTGIGAEFEYMFDRQHFRESLMLSCPGLRLYDTVEDIKGKTFHEPIALHPESLAPDEKLEPEKWRGLFYNWLGEHISDMFDNTVVIKLERSYLSYPIYTDGDGFATSFGKILKFRADISILATKTLLKLAERYSYDIDLLKPILPNFFLGVHLRTEYDSQQGWPVGDWVYSRYETQSRLYLEQANSSSTSHIYVASGDQEEVAKFKVDAAASNITVTTKFDLLDETDKATLKMLSWDQQGMVDFQVMTKASAFGGIGHSSFAWNIALLRHKYAERKDHLSGPQLLSDELSQIYGKPYQYPEYARCLWP</sequence>
<evidence type="ECO:0000256" key="4">
    <source>
        <dbReference type="SAM" id="MobiDB-lite"/>
    </source>
</evidence>
<dbReference type="InterPro" id="IPR019378">
    <property type="entry name" value="GDP-Fuc_O-FucTrfase"/>
</dbReference>
<dbReference type="AlphaFoldDB" id="A0A176ZYN9"/>
<feature type="compositionally biased region" description="Basic and acidic residues" evidence="4">
    <location>
        <begin position="50"/>
        <end position="62"/>
    </location>
</feature>
<evidence type="ECO:0000313" key="5">
    <source>
        <dbReference type="EMBL" id="OAF54430.1"/>
    </source>
</evidence>
<dbReference type="GO" id="GO:0006004">
    <property type="term" value="P:fucose metabolic process"/>
    <property type="evidence" value="ECO:0007669"/>
    <property type="project" value="UniProtKB-KW"/>
</dbReference>
<reference evidence="5" key="1">
    <citation type="submission" date="2016-03" db="EMBL/GenBank/DDBJ databases">
        <title>Updated assembly of Pseudogymnoascus destructans, the fungus causing white-nose syndrome of bats.</title>
        <authorList>
            <person name="Palmer J.M."/>
            <person name="Drees K.P."/>
            <person name="Foster J.T."/>
            <person name="Lindner D.L."/>
        </authorList>
    </citation>
    <scope>NUCLEOTIDE SEQUENCE [LARGE SCALE GENOMIC DNA]</scope>
    <source>
        <strain evidence="5">20631-21</strain>
    </source>
</reference>
<dbReference type="OrthoDB" id="20368at2759"/>
<organism evidence="5">
    <name type="scientific">Pseudogymnoascus destructans</name>
    <dbReference type="NCBI Taxonomy" id="655981"/>
    <lineage>
        <taxon>Eukaryota</taxon>
        <taxon>Fungi</taxon>
        <taxon>Dikarya</taxon>
        <taxon>Ascomycota</taxon>
        <taxon>Pezizomycotina</taxon>
        <taxon>Leotiomycetes</taxon>
        <taxon>Thelebolales</taxon>
        <taxon>Thelebolaceae</taxon>
        <taxon>Pseudogymnoascus</taxon>
    </lineage>
</organism>
<keyword evidence="2" id="KW-0294">Fucose metabolism</keyword>
<dbReference type="Proteomes" id="UP000077154">
    <property type="component" value="Unassembled WGS sequence"/>
</dbReference>
<name>A0A176ZYN9_9PEZI</name>